<evidence type="ECO:0000313" key="1">
    <source>
        <dbReference type="EMBL" id="KAK7305960.1"/>
    </source>
</evidence>
<protein>
    <submittedName>
        <fullName evidence="1">Uncharacterized protein</fullName>
    </submittedName>
</protein>
<name>A0AAN9PNA3_CANGL</name>
<evidence type="ECO:0000313" key="2">
    <source>
        <dbReference type="Proteomes" id="UP001367508"/>
    </source>
</evidence>
<organism evidence="1 2">
    <name type="scientific">Canavalia gladiata</name>
    <name type="common">Sword bean</name>
    <name type="synonym">Dolichos gladiatus</name>
    <dbReference type="NCBI Taxonomy" id="3824"/>
    <lineage>
        <taxon>Eukaryota</taxon>
        <taxon>Viridiplantae</taxon>
        <taxon>Streptophyta</taxon>
        <taxon>Embryophyta</taxon>
        <taxon>Tracheophyta</taxon>
        <taxon>Spermatophyta</taxon>
        <taxon>Magnoliopsida</taxon>
        <taxon>eudicotyledons</taxon>
        <taxon>Gunneridae</taxon>
        <taxon>Pentapetalae</taxon>
        <taxon>rosids</taxon>
        <taxon>fabids</taxon>
        <taxon>Fabales</taxon>
        <taxon>Fabaceae</taxon>
        <taxon>Papilionoideae</taxon>
        <taxon>50 kb inversion clade</taxon>
        <taxon>NPAAA clade</taxon>
        <taxon>indigoferoid/millettioid clade</taxon>
        <taxon>Phaseoleae</taxon>
        <taxon>Canavalia</taxon>
    </lineage>
</organism>
<sequence>MITCSALLLEKLRPYLFMVSELFYGSTPLLVKCVSKPKDLDGRHTFDIGFVCPHSCGLTSNSQALLLAEHQR</sequence>
<dbReference type="Proteomes" id="UP001367508">
    <property type="component" value="Unassembled WGS sequence"/>
</dbReference>
<proteinExistence type="predicted"/>
<gene>
    <name evidence="1" type="ORF">VNO77_43873</name>
</gene>
<comment type="caution">
    <text evidence="1">The sequence shown here is derived from an EMBL/GenBank/DDBJ whole genome shotgun (WGS) entry which is preliminary data.</text>
</comment>
<dbReference type="EMBL" id="JAYMYQ010000011">
    <property type="protein sequence ID" value="KAK7305960.1"/>
    <property type="molecule type" value="Genomic_DNA"/>
</dbReference>
<reference evidence="1 2" key="1">
    <citation type="submission" date="2024-01" db="EMBL/GenBank/DDBJ databases">
        <title>The genomes of 5 underutilized Papilionoideae crops provide insights into root nodulation and disease resistanc.</title>
        <authorList>
            <person name="Jiang F."/>
        </authorList>
    </citation>
    <scope>NUCLEOTIDE SEQUENCE [LARGE SCALE GENOMIC DNA]</scope>
    <source>
        <strain evidence="1">LVBAO_FW01</strain>
        <tissue evidence="1">Leaves</tissue>
    </source>
</reference>
<dbReference type="AlphaFoldDB" id="A0AAN9PNA3"/>
<accession>A0AAN9PNA3</accession>
<keyword evidence="2" id="KW-1185">Reference proteome</keyword>